<sequence length="229" mass="24417">MILCLETSTTRCSAAIGWGQQVLASRALDAPEGGHAAALAPLTDELLKELHASGQELRAIAVSAGPGSYTGLRISTSLAKGLCLGLQLPLIAIDTLELIAAGAIAHLHEGGITIHPMLDARRMEVYTASFLSDRTRLSEDRPVVLSAEAPLFSEGKHLLVGDGATKASDLWPELNYEVWDEGFAPDAKQMVSLATEAFEAGSFVDTAYWTPNYLKEYVAVVAKNKVLGR</sequence>
<reference evidence="2 3" key="1">
    <citation type="submission" date="2014-01" db="EMBL/GenBank/DDBJ databases">
        <authorList>
            <person name="Durkin A.S."/>
            <person name="McCorrison J."/>
            <person name="Torralba M."/>
            <person name="Gillis M."/>
            <person name="Haft D.H."/>
            <person name="Methe B."/>
            <person name="Sutton G."/>
            <person name="Nelson K.E."/>
        </authorList>
    </citation>
    <scope>NUCLEOTIDE SEQUENCE [LARGE SCALE GENOMIC DNA]</scope>
    <source>
        <strain evidence="2 3">ATCC 51270</strain>
    </source>
</reference>
<organism evidence="2 3">
    <name type="scientific">Porphyromonas catoniae ATCC 51270</name>
    <dbReference type="NCBI Taxonomy" id="887901"/>
    <lineage>
        <taxon>Bacteria</taxon>
        <taxon>Pseudomonadati</taxon>
        <taxon>Bacteroidota</taxon>
        <taxon>Bacteroidia</taxon>
        <taxon>Bacteroidales</taxon>
        <taxon>Porphyromonadaceae</taxon>
        <taxon>Porphyromonas</taxon>
    </lineage>
</organism>
<dbReference type="InterPro" id="IPR000905">
    <property type="entry name" value="Gcp-like_dom"/>
</dbReference>
<dbReference type="Proteomes" id="UP000023482">
    <property type="component" value="Unassembled WGS sequence"/>
</dbReference>
<dbReference type="RefSeq" id="WP_044168620.1">
    <property type="nucleotide sequence ID" value="NZ_JDFF01000012.1"/>
</dbReference>
<dbReference type="Pfam" id="PF00814">
    <property type="entry name" value="TsaD"/>
    <property type="match status" value="1"/>
</dbReference>
<dbReference type="CDD" id="cd24032">
    <property type="entry name" value="ASKHA_NBD_TsaB"/>
    <property type="match status" value="1"/>
</dbReference>
<dbReference type="PANTHER" id="PTHR11735:SF11">
    <property type="entry name" value="TRNA THREONYLCARBAMOYLADENOSINE BIOSYNTHESIS PROTEIN TSAB"/>
    <property type="match status" value="1"/>
</dbReference>
<dbReference type="GO" id="GO:0005829">
    <property type="term" value="C:cytosol"/>
    <property type="evidence" value="ECO:0007669"/>
    <property type="project" value="TreeGrafter"/>
</dbReference>
<feature type="domain" description="Gcp-like" evidence="1">
    <location>
        <begin position="35"/>
        <end position="129"/>
    </location>
</feature>
<dbReference type="InterPro" id="IPR022496">
    <property type="entry name" value="T6A_TsaB"/>
</dbReference>
<evidence type="ECO:0000313" key="3">
    <source>
        <dbReference type="Proteomes" id="UP000023482"/>
    </source>
</evidence>
<gene>
    <name evidence="2" type="primary">yeaZ</name>
    <name evidence="2" type="ORF">HMPREF0636_1608</name>
</gene>
<dbReference type="PANTHER" id="PTHR11735">
    <property type="entry name" value="TRNA N6-ADENOSINE THREONYLCARBAMOYLTRANSFERASE"/>
    <property type="match status" value="1"/>
</dbReference>
<evidence type="ECO:0000313" key="2">
    <source>
        <dbReference type="EMBL" id="EWC92528.1"/>
    </source>
</evidence>
<dbReference type="AlphaFoldDB" id="Z4WTA8"/>
<dbReference type="NCBIfam" id="TIGR03725">
    <property type="entry name" value="T6A_YeaZ"/>
    <property type="match status" value="1"/>
</dbReference>
<dbReference type="OrthoDB" id="9784166at2"/>
<comment type="caution">
    <text evidence="2">The sequence shown here is derived from an EMBL/GenBank/DDBJ whole genome shotgun (WGS) entry which is preliminary data.</text>
</comment>
<dbReference type="EMBL" id="JDFF01000012">
    <property type="protein sequence ID" value="EWC92528.1"/>
    <property type="molecule type" value="Genomic_DNA"/>
</dbReference>
<evidence type="ECO:0000259" key="1">
    <source>
        <dbReference type="Pfam" id="PF00814"/>
    </source>
</evidence>
<keyword evidence="3" id="KW-1185">Reference proteome</keyword>
<protein>
    <submittedName>
        <fullName evidence="2">tRNA threonylcarbamoyl adenosine modification protein YeaZ</fullName>
    </submittedName>
</protein>
<accession>Z4WTA8</accession>
<dbReference type="Gene3D" id="3.30.420.40">
    <property type="match status" value="2"/>
</dbReference>
<proteinExistence type="predicted"/>
<dbReference type="PATRIC" id="fig|887901.3.peg.801"/>
<dbReference type="SUPFAM" id="SSF53067">
    <property type="entry name" value="Actin-like ATPase domain"/>
    <property type="match status" value="2"/>
</dbReference>
<name>Z4WTA8_9PORP</name>
<dbReference type="GO" id="GO:0002949">
    <property type="term" value="P:tRNA threonylcarbamoyladenosine modification"/>
    <property type="evidence" value="ECO:0007669"/>
    <property type="project" value="InterPro"/>
</dbReference>
<dbReference type="InterPro" id="IPR043129">
    <property type="entry name" value="ATPase_NBD"/>
</dbReference>